<dbReference type="STRING" id="160454.RV10_GL002385"/>
<dbReference type="Pfam" id="PF22513">
    <property type="entry name" value="FitA-like_RHH"/>
    <property type="match status" value="1"/>
</dbReference>
<evidence type="ECO:0000313" key="3">
    <source>
        <dbReference type="Proteomes" id="UP000013782"/>
    </source>
</evidence>
<dbReference type="SUPFAM" id="SSF47598">
    <property type="entry name" value="Ribbon-helix-helix"/>
    <property type="match status" value="1"/>
</dbReference>
<sequence>MSGICKFSEHVRTPYFVYFDKGFDDLSSILIRNVPAKTVAALDELAKQNAQSREEYIRRLLEHHVMYSEVEGLNKKYEILVQEISQNMILALNENTKVLNEFIELRKEDF</sequence>
<dbReference type="Gene3D" id="1.10.1220.10">
    <property type="entry name" value="Met repressor-like"/>
    <property type="match status" value="1"/>
</dbReference>
<protein>
    <recommendedName>
        <fullName evidence="1">Antitoxin FitA-like ribbon-helix-helix domain-containing protein</fullName>
    </recommendedName>
</protein>
<dbReference type="PATRIC" id="fig|1158607.3.peg.5220"/>
<dbReference type="InterPro" id="IPR010985">
    <property type="entry name" value="Ribbon_hlx_hlx"/>
</dbReference>
<reference evidence="2 3" key="1">
    <citation type="submission" date="2013-02" db="EMBL/GenBank/DDBJ databases">
        <title>The Genome Sequence of Enterococcus pallens BAA-351.</title>
        <authorList>
            <consortium name="The Broad Institute Genome Sequencing Platform"/>
            <consortium name="The Broad Institute Genome Sequencing Center for Infectious Disease"/>
            <person name="Earl A.M."/>
            <person name="Gilmore M.S."/>
            <person name="Lebreton F."/>
            <person name="Walker B."/>
            <person name="Young S.K."/>
            <person name="Zeng Q."/>
            <person name="Gargeya S."/>
            <person name="Fitzgerald M."/>
            <person name="Haas B."/>
            <person name="Abouelleil A."/>
            <person name="Alvarado L."/>
            <person name="Arachchi H.M."/>
            <person name="Berlin A.M."/>
            <person name="Chapman S.B."/>
            <person name="Dewar J."/>
            <person name="Goldberg J."/>
            <person name="Griggs A."/>
            <person name="Gujja S."/>
            <person name="Hansen M."/>
            <person name="Howarth C."/>
            <person name="Imamovic A."/>
            <person name="Larimer J."/>
            <person name="McCowan C."/>
            <person name="Murphy C."/>
            <person name="Neiman D."/>
            <person name="Pearson M."/>
            <person name="Priest M."/>
            <person name="Roberts A."/>
            <person name="Saif S."/>
            <person name="Shea T."/>
            <person name="Sisk P."/>
            <person name="Sykes S."/>
            <person name="Wortman J."/>
            <person name="Nusbaum C."/>
            <person name="Birren B."/>
        </authorList>
    </citation>
    <scope>NUCLEOTIDE SEQUENCE [LARGE SCALE GENOMIC DNA]</scope>
    <source>
        <strain evidence="2 3">ATCC BAA-351</strain>
    </source>
</reference>
<organism evidence="2 3">
    <name type="scientific">Enterococcus pallens ATCC BAA-351</name>
    <dbReference type="NCBI Taxonomy" id="1158607"/>
    <lineage>
        <taxon>Bacteria</taxon>
        <taxon>Bacillati</taxon>
        <taxon>Bacillota</taxon>
        <taxon>Bacilli</taxon>
        <taxon>Lactobacillales</taxon>
        <taxon>Enterococcaceae</taxon>
        <taxon>Enterococcus</taxon>
    </lineage>
</organism>
<gene>
    <name evidence="2" type="ORF">UAU_05249</name>
</gene>
<dbReference type="AlphaFoldDB" id="R2PP84"/>
<name>R2PP84_9ENTE</name>
<dbReference type="InterPro" id="IPR013321">
    <property type="entry name" value="Arc_rbn_hlx_hlx"/>
</dbReference>
<dbReference type="GO" id="GO:0006355">
    <property type="term" value="P:regulation of DNA-templated transcription"/>
    <property type="evidence" value="ECO:0007669"/>
    <property type="project" value="InterPro"/>
</dbReference>
<feature type="domain" description="Antitoxin FitA-like ribbon-helix-helix" evidence="1">
    <location>
        <begin position="28"/>
        <end position="64"/>
    </location>
</feature>
<evidence type="ECO:0000313" key="2">
    <source>
        <dbReference type="EMBL" id="EOH86327.1"/>
    </source>
</evidence>
<dbReference type="eggNOG" id="ENOG503088P">
    <property type="taxonomic scope" value="Bacteria"/>
</dbReference>
<evidence type="ECO:0000259" key="1">
    <source>
        <dbReference type="Pfam" id="PF22513"/>
    </source>
</evidence>
<dbReference type="Proteomes" id="UP000013782">
    <property type="component" value="Unassembled WGS sequence"/>
</dbReference>
<proteinExistence type="predicted"/>
<dbReference type="InterPro" id="IPR053853">
    <property type="entry name" value="FitA-like_RHH"/>
</dbReference>
<accession>R2PP84</accession>
<dbReference type="HOGENOM" id="CLU_2167092_0_0_9"/>
<comment type="caution">
    <text evidence="2">The sequence shown here is derived from an EMBL/GenBank/DDBJ whole genome shotgun (WGS) entry which is preliminary data.</text>
</comment>
<dbReference type="EMBL" id="AJAQ01000054">
    <property type="protein sequence ID" value="EOH86327.1"/>
    <property type="molecule type" value="Genomic_DNA"/>
</dbReference>
<keyword evidence="3" id="KW-1185">Reference proteome</keyword>